<keyword evidence="1" id="KW-0597">Phosphoprotein</keyword>
<dbReference type="InterPro" id="IPR001789">
    <property type="entry name" value="Sig_transdc_resp-reg_receiver"/>
</dbReference>
<proteinExistence type="predicted"/>
<dbReference type="Pfam" id="PF00072">
    <property type="entry name" value="Response_reg"/>
    <property type="match status" value="1"/>
</dbReference>
<dbReference type="RefSeq" id="WP_202016024.1">
    <property type="nucleotide sequence ID" value="NZ_JAERRB010000017.1"/>
</dbReference>
<dbReference type="Proteomes" id="UP000613030">
    <property type="component" value="Unassembled WGS sequence"/>
</dbReference>
<organism evidence="4 5">
    <name type="scientific">Chryseolinea lacunae</name>
    <dbReference type="NCBI Taxonomy" id="2801331"/>
    <lineage>
        <taxon>Bacteria</taxon>
        <taxon>Pseudomonadati</taxon>
        <taxon>Bacteroidota</taxon>
        <taxon>Cytophagia</taxon>
        <taxon>Cytophagales</taxon>
        <taxon>Fulvivirgaceae</taxon>
        <taxon>Chryseolinea</taxon>
    </lineage>
</organism>
<dbReference type="SMART" id="SM00850">
    <property type="entry name" value="LytTR"/>
    <property type="match status" value="1"/>
</dbReference>
<dbReference type="Gene3D" id="2.40.50.1020">
    <property type="entry name" value="LytTr DNA-binding domain"/>
    <property type="match status" value="1"/>
</dbReference>
<sequence length="235" mass="26632">MKMKCLIVDDEPMARKGMEEYVSDVPFLEHVGSFENAQAVAGHLKNHSVDLMLLDIQMPNLNGIEFLKLLVNPPLVIFTTAHPDYALEGYSLDVIDYLVKPTLFARFQKAVTKAFEFHSLRTATAQSADYFFIKCDQVFEKVSHSEVLYVEAMQNYAVIHSAKGKRIAYITLTALEEKLPKEKFMRVHKSFIVSLDKITALDGHELMIGTAHIPVSRTLKDDVLSRVMGDNLIKR</sequence>
<feature type="modified residue" description="4-aspartylphosphate" evidence="1">
    <location>
        <position position="55"/>
    </location>
</feature>
<protein>
    <submittedName>
        <fullName evidence="4">Response regulator transcription factor</fullName>
    </submittedName>
</protein>
<name>A0ABS1L1Y4_9BACT</name>
<dbReference type="SMART" id="SM00448">
    <property type="entry name" value="REC"/>
    <property type="match status" value="1"/>
</dbReference>
<dbReference type="PANTHER" id="PTHR37299">
    <property type="entry name" value="TRANSCRIPTIONAL REGULATOR-RELATED"/>
    <property type="match status" value="1"/>
</dbReference>
<dbReference type="InterPro" id="IPR046947">
    <property type="entry name" value="LytR-like"/>
</dbReference>
<dbReference type="SUPFAM" id="SSF52172">
    <property type="entry name" value="CheY-like"/>
    <property type="match status" value="1"/>
</dbReference>
<dbReference type="EMBL" id="JAERRB010000017">
    <property type="protein sequence ID" value="MBL0745538.1"/>
    <property type="molecule type" value="Genomic_DNA"/>
</dbReference>
<dbReference type="PROSITE" id="PS50110">
    <property type="entry name" value="RESPONSE_REGULATORY"/>
    <property type="match status" value="1"/>
</dbReference>
<feature type="domain" description="HTH LytTR-type" evidence="3">
    <location>
        <begin position="140"/>
        <end position="198"/>
    </location>
</feature>
<evidence type="ECO:0000259" key="3">
    <source>
        <dbReference type="PROSITE" id="PS50930"/>
    </source>
</evidence>
<dbReference type="PROSITE" id="PS50930">
    <property type="entry name" value="HTH_LYTTR"/>
    <property type="match status" value="1"/>
</dbReference>
<reference evidence="4 5" key="1">
    <citation type="submission" date="2021-01" db="EMBL/GenBank/DDBJ databases">
        <title>Chryseolinea sp. Jin1 Genome sequencing and assembly.</title>
        <authorList>
            <person name="Kim I."/>
        </authorList>
    </citation>
    <scope>NUCLEOTIDE SEQUENCE [LARGE SCALE GENOMIC DNA]</scope>
    <source>
        <strain evidence="4 5">Jin1</strain>
    </source>
</reference>
<evidence type="ECO:0000256" key="1">
    <source>
        <dbReference type="PROSITE-ProRule" id="PRU00169"/>
    </source>
</evidence>
<dbReference type="InterPro" id="IPR011006">
    <property type="entry name" value="CheY-like_superfamily"/>
</dbReference>
<dbReference type="PANTHER" id="PTHR37299:SF1">
    <property type="entry name" value="STAGE 0 SPORULATION PROTEIN A HOMOLOG"/>
    <property type="match status" value="1"/>
</dbReference>
<comment type="caution">
    <text evidence="4">The sequence shown here is derived from an EMBL/GenBank/DDBJ whole genome shotgun (WGS) entry which is preliminary data.</text>
</comment>
<keyword evidence="5" id="KW-1185">Reference proteome</keyword>
<gene>
    <name evidence="4" type="ORF">JI741_30175</name>
</gene>
<evidence type="ECO:0000259" key="2">
    <source>
        <dbReference type="PROSITE" id="PS50110"/>
    </source>
</evidence>
<evidence type="ECO:0000313" key="4">
    <source>
        <dbReference type="EMBL" id="MBL0745538.1"/>
    </source>
</evidence>
<evidence type="ECO:0000313" key="5">
    <source>
        <dbReference type="Proteomes" id="UP000613030"/>
    </source>
</evidence>
<accession>A0ABS1L1Y4</accession>
<dbReference type="Pfam" id="PF04397">
    <property type="entry name" value="LytTR"/>
    <property type="match status" value="1"/>
</dbReference>
<feature type="domain" description="Response regulatory" evidence="2">
    <location>
        <begin position="4"/>
        <end position="115"/>
    </location>
</feature>
<dbReference type="Gene3D" id="3.40.50.2300">
    <property type="match status" value="1"/>
</dbReference>
<dbReference type="InterPro" id="IPR007492">
    <property type="entry name" value="LytTR_DNA-bd_dom"/>
</dbReference>